<reference evidence="5" key="1">
    <citation type="submission" date="2014-07" db="EMBL/GenBank/DDBJ databases">
        <authorList>
            <person name="Zhang J.E."/>
            <person name="Yang H."/>
            <person name="Guo J."/>
            <person name="Deng Z."/>
            <person name="Luo H."/>
            <person name="Luo M."/>
            <person name="Zhao B."/>
        </authorList>
    </citation>
    <scope>NUCLEOTIDE SEQUENCE</scope>
    <source>
        <strain evidence="5">AM4</strain>
    </source>
</reference>
<dbReference type="GO" id="GO:0030313">
    <property type="term" value="C:cell envelope"/>
    <property type="evidence" value="ECO:0007669"/>
    <property type="project" value="UniProtKB-SubCell"/>
</dbReference>
<sequence length="467" mass="51581">MHTPSPKPISRRGFITAGTSAALLTTLAACGGGNTTATVQDTQAAKGLDIQGDHLTYDPNTLVNNGDPITIEWWLWDGDEKFKAFADAYSKIHPNVEIKIVNQAWDDYWTKLPLALQGDNGPALFNIHNSYHENVLPYCEAYDMDLDSLSQDFVGVDGHVIDDSVYYIDYGLMTGLIFYNKAMWETAGLTDEDIPTTWDEFREIAKKLTVRDGNSFQQAGFDFNDSLYLMLLGKHYQSGYNLFDASGTSVQVDNEVMKSDFQYFKDLYDVDQVGSPDFGPNAQEAFGQGLSAMHYSWGHLYGTMANDYPEIEFGTFQFPVNNADETPYAYDRYNGESTPGINKNASDGAREVAQDFLKFFLTSNDLLVDLCLNYSLFPSSVALADNTEIKQHPVTSALGSIDRYVWPGPMPATVEDNMKIAVSDVLYNGVGIPEALTTAKAAIDADIAKTDFSSVEGLYAHADELVG</sequence>
<dbReference type="PROSITE" id="PS51318">
    <property type="entry name" value="TAT"/>
    <property type="match status" value="1"/>
</dbReference>
<comment type="similarity">
    <text evidence="2">Belongs to the bacterial solute-binding protein 1 family.</text>
</comment>
<dbReference type="SUPFAM" id="SSF53850">
    <property type="entry name" value="Periplasmic binding protein-like II"/>
    <property type="match status" value="1"/>
</dbReference>
<organism evidence="5">
    <name type="scientific">Actinomyces succiniciruminis</name>
    <dbReference type="NCBI Taxonomy" id="1522002"/>
    <lineage>
        <taxon>Bacteria</taxon>
        <taxon>Bacillati</taxon>
        <taxon>Actinomycetota</taxon>
        <taxon>Actinomycetes</taxon>
        <taxon>Actinomycetales</taxon>
        <taxon>Actinomycetaceae</taxon>
        <taxon>Actinomyces</taxon>
    </lineage>
</organism>
<dbReference type="PANTHER" id="PTHR43649:SF31">
    <property type="entry name" value="SN-GLYCEROL-3-PHOSPHATE-BINDING PERIPLASMIC PROTEIN UGPB"/>
    <property type="match status" value="1"/>
</dbReference>
<evidence type="ECO:0000256" key="3">
    <source>
        <dbReference type="ARBA" id="ARBA00022448"/>
    </source>
</evidence>
<evidence type="ECO:0000313" key="5">
    <source>
        <dbReference type="EMBL" id="CED90929.1"/>
    </source>
</evidence>
<dbReference type="PROSITE" id="PS51257">
    <property type="entry name" value="PROKAR_LIPOPROTEIN"/>
    <property type="match status" value="1"/>
</dbReference>
<dbReference type="PANTHER" id="PTHR43649">
    <property type="entry name" value="ARABINOSE-BINDING PROTEIN-RELATED"/>
    <property type="match status" value="1"/>
</dbReference>
<evidence type="ECO:0000256" key="2">
    <source>
        <dbReference type="ARBA" id="ARBA00008520"/>
    </source>
</evidence>
<dbReference type="InterPro" id="IPR050490">
    <property type="entry name" value="Bact_solute-bd_prot1"/>
</dbReference>
<dbReference type="Pfam" id="PF01547">
    <property type="entry name" value="SBP_bac_1"/>
    <property type="match status" value="1"/>
</dbReference>
<dbReference type="Gene3D" id="3.40.190.10">
    <property type="entry name" value="Periplasmic binding protein-like II"/>
    <property type="match status" value="1"/>
</dbReference>
<dbReference type="InterPro" id="IPR006059">
    <property type="entry name" value="SBP"/>
</dbReference>
<keyword evidence="3" id="KW-0813">Transport</keyword>
<accession>A0A1L7RJ60</accession>
<name>A0A1L7RJ60_9ACTO</name>
<evidence type="ECO:0000256" key="4">
    <source>
        <dbReference type="ARBA" id="ARBA00022729"/>
    </source>
</evidence>
<proteinExistence type="inferred from homology"/>
<dbReference type="InterPro" id="IPR006311">
    <property type="entry name" value="TAT_signal"/>
</dbReference>
<dbReference type="EMBL" id="LK995488">
    <property type="protein sequence ID" value="CED90929.1"/>
    <property type="molecule type" value="Genomic_DNA"/>
</dbReference>
<dbReference type="AlphaFoldDB" id="A0A1L7RJ60"/>
<comment type="subcellular location">
    <subcellularLocation>
        <location evidence="1">Cell envelope</location>
    </subcellularLocation>
</comment>
<protein>
    <submittedName>
        <fullName evidence="5">ABC super ATP binding cassette transporter, binding protein</fullName>
    </submittedName>
</protein>
<gene>
    <name evidence="5" type="ORF">AAM4_1097</name>
</gene>
<keyword evidence="4" id="KW-0732">Signal</keyword>
<evidence type="ECO:0000256" key="1">
    <source>
        <dbReference type="ARBA" id="ARBA00004196"/>
    </source>
</evidence>